<gene>
    <name evidence="2" type="ORF">GBB04_02770</name>
</gene>
<name>A0A7J5TJ51_9BIFI</name>
<proteinExistence type="predicted"/>
<protein>
    <submittedName>
        <fullName evidence="2">Uncharacterized protein</fullName>
    </submittedName>
</protein>
<accession>A0A7J5TJ51</accession>
<keyword evidence="1" id="KW-0812">Transmembrane</keyword>
<dbReference type="EMBL" id="WDPD01000002">
    <property type="protein sequence ID" value="KAB7461927.1"/>
    <property type="molecule type" value="Genomic_DNA"/>
</dbReference>
<organism evidence="2 3">
    <name type="scientific">Bifidobacterium dentium</name>
    <dbReference type="NCBI Taxonomy" id="1689"/>
    <lineage>
        <taxon>Bacteria</taxon>
        <taxon>Bacillati</taxon>
        <taxon>Actinomycetota</taxon>
        <taxon>Actinomycetes</taxon>
        <taxon>Bifidobacteriales</taxon>
        <taxon>Bifidobacteriaceae</taxon>
        <taxon>Bifidobacterium</taxon>
    </lineage>
</organism>
<reference evidence="2 3" key="1">
    <citation type="journal article" date="2019" name="Nat. Med.">
        <title>A library of human gut bacterial isolates paired with longitudinal multiomics data enables mechanistic microbiome research.</title>
        <authorList>
            <person name="Poyet M."/>
            <person name="Groussin M."/>
            <person name="Gibbons S.M."/>
            <person name="Avila-Pacheco J."/>
            <person name="Jiang X."/>
            <person name="Kearney S.M."/>
            <person name="Perrotta A.R."/>
            <person name="Berdy B."/>
            <person name="Zhao S."/>
            <person name="Lieberman T.D."/>
            <person name="Swanson P.K."/>
            <person name="Smith M."/>
            <person name="Roesemann S."/>
            <person name="Alexander J.E."/>
            <person name="Rich S.A."/>
            <person name="Livny J."/>
            <person name="Vlamakis H."/>
            <person name="Clish C."/>
            <person name="Bullock K."/>
            <person name="Deik A."/>
            <person name="Scott J."/>
            <person name="Pierce K.A."/>
            <person name="Xavier R.J."/>
            <person name="Alm E.J."/>
        </authorList>
    </citation>
    <scope>NUCLEOTIDE SEQUENCE [LARGE SCALE GENOMIC DNA]</scope>
    <source>
        <strain evidence="2 3">BIOML-A2</strain>
    </source>
</reference>
<evidence type="ECO:0000256" key="1">
    <source>
        <dbReference type="SAM" id="Phobius"/>
    </source>
</evidence>
<evidence type="ECO:0000313" key="3">
    <source>
        <dbReference type="Proteomes" id="UP000429211"/>
    </source>
</evidence>
<feature type="transmembrane region" description="Helical" evidence="1">
    <location>
        <begin position="59"/>
        <end position="83"/>
    </location>
</feature>
<keyword evidence="1" id="KW-1133">Transmembrane helix</keyword>
<evidence type="ECO:0000313" key="2">
    <source>
        <dbReference type="EMBL" id="KAB7461927.1"/>
    </source>
</evidence>
<comment type="caution">
    <text evidence="2">The sequence shown here is derived from an EMBL/GenBank/DDBJ whole genome shotgun (WGS) entry which is preliminary data.</text>
</comment>
<sequence>MATNATKTAEQTASIALPCLRVPNTVTSEMTANTMDTSTKIEQKNLASTGLPNASGMEITANTIAVIALLEMGFFVELLTLLIRTILLLQFDILCIGS</sequence>
<dbReference type="AlphaFoldDB" id="A0A7J5TJ51"/>
<keyword evidence="1" id="KW-0472">Membrane</keyword>
<dbReference type="Proteomes" id="UP000429211">
    <property type="component" value="Unassembled WGS sequence"/>
</dbReference>